<dbReference type="NCBIfam" id="NF038106">
    <property type="entry name" value="gamma_NF038106"/>
    <property type="match status" value="1"/>
</dbReference>
<comment type="caution">
    <text evidence="1">The sequence shown here is derived from an EMBL/GenBank/DDBJ whole genome shotgun (WGS) entry which is preliminary data.</text>
</comment>
<organism evidence="1 2">
    <name type="scientific">Endozoicomonas gorgoniicola</name>
    <dbReference type="NCBI Taxonomy" id="1234144"/>
    <lineage>
        <taxon>Bacteria</taxon>
        <taxon>Pseudomonadati</taxon>
        <taxon>Pseudomonadota</taxon>
        <taxon>Gammaproteobacteria</taxon>
        <taxon>Oceanospirillales</taxon>
        <taxon>Endozoicomonadaceae</taxon>
        <taxon>Endozoicomonas</taxon>
    </lineage>
</organism>
<dbReference type="EMBL" id="JAPFCC010000001">
    <property type="protein sequence ID" value="MCW7554142.1"/>
    <property type="molecule type" value="Genomic_DNA"/>
</dbReference>
<keyword evidence="2" id="KW-1185">Reference proteome</keyword>
<evidence type="ECO:0000313" key="2">
    <source>
        <dbReference type="Proteomes" id="UP001209854"/>
    </source>
</evidence>
<sequence length="105" mass="12384">MQDHFPDRTMKKDKKKIIGESLSDERIKELLALRPPVGESRSFHILTRAYRTLRQEDFSRFILFYAETGLELNPCDRSGRRFLDVLSRHQRAAPYIQILHTVGVR</sequence>
<reference evidence="1 2" key="1">
    <citation type="submission" date="2022-10" db="EMBL/GenBank/DDBJ databases">
        <title>High-quality genome sequences of two octocoral-associated bacteria, Endozoicomonas euniceicola EF212 and Endozoicomonas gorgoniicola PS125.</title>
        <authorList>
            <person name="Chiou Y.-J."/>
            <person name="Chen Y.-H."/>
        </authorList>
    </citation>
    <scope>NUCLEOTIDE SEQUENCE [LARGE SCALE GENOMIC DNA]</scope>
    <source>
        <strain evidence="1 2">PS125</strain>
    </source>
</reference>
<gene>
    <name evidence="1" type="ORF">NX722_16250</name>
</gene>
<dbReference type="RefSeq" id="WP_262563875.1">
    <property type="nucleotide sequence ID" value="NZ_JAPFCC010000001.1"/>
</dbReference>
<dbReference type="InterPro" id="IPR047742">
    <property type="entry name" value="PA4642-like"/>
</dbReference>
<evidence type="ECO:0000313" key="1">
    <source>
        <dbReference type="EMBL" id="MCW7554142.1"/>
    </source>
</evidence>
<name>A0ABT3MXN9_9GAMM</name>
<dbReference type="Proteomes" id="UP001209854">
    <property type="component" value="Unassembled WGS sequence"/>
</dbReference>
<proteinExistence type="predicted"/>
<accession>A0ABT3MXN9</accession>
<protein>
    <submittedName>
        <fullName evidence="1">PA4642 family protein</fullName>
    </submittedName>
</protein>